<dbReference type="Pfam" id="PF07722">
    <property type="entry name" value="Peptidase_C26"/>
    <property type="match status" value="1"/>
</dbReference>
<dbReference type="CDD" id="cd01745">
    <property type="entry name" value="GATase1_2"/>
    <property type="match status" value="1"/>
</dbReference>
<dbReference type="AlphaFoldDB" id="B8GQK4"/>
<dbReference type="Proteomes" id="UP000002383">
    <property type="component" value="Chromosome"/>
</dbReference>
<organism evidence="1 2">
    <name type="scientific">Thioalkalivibrio sulfidiphilus (strain HL-EbGR7)</name>
    <dbReference type="NCBI Taxonomy" id="396588"/>
    <lineage>
        <taxon>Bacteria</taxon>
        <taxon>Pseudomonadati</taxon>
        <taxon>Pseudomonadota</taxon>
        <taxon>Gammaproteobacteria</taxon>
        <taxon>Chromatiales</taxon>
        <taxon>Ectothiorhodospiraceae</taxon>
        <taxon>Thioalkalivibrio</taxon>
    </lineage>
</organism>
<dbReference type="RefSeq" id="WP_012639690.1">
    <property type="nucleotide sequence ID" value="NC_011901.1"/>
</dbReference>
<dbReference type="GO" id="GO:0005829">
    <property type="term" value="C:cytosol"/>
    <property type="evidence" value="ECO:0007669"/>
    <property type="project" value="TreeGrafter"/>
</dbReference>
<dbReference type="GO" id="GO:0033969">
    <property type="term" value="F:gamma-glutamyl-gamma-aminobutyrate hydrolase activity"/>
    <property type="evidence" value="ECO:0007669"/>
    <property type="project" value="TreeGrafter"/>
</dbReference>
<evidence type="ECO:0000313" key="1">
    <source>
        <dbReference type="EMBL" id="ACL74228.1"/>
    </source>
</evidence>
<dbReference type="KEGG" id="tgr:Tgr7_3159"/>
<accession>B8GQK4</accession>
<dbReference type="PANTHER" id="PTHR43235:SF1">
    <property type="entry name" value="GLUTAMINE AMIDOTRANSFERASE PB2B2.05-RELATED"/>
    <property type="match status" value="1"/>
</dbReference>
<dbReference type="InterPro" id="IPR044668">
    <property type="entry name" value="PuuD-like"/>
</dbReference>
<dbReference type="eggNOG" id="COG2071">
    <property type="taxonomic scope" value="Bacteria"/>
</dbReference>
<proteinExistence type="predicted"/>
<dbReference type="STRING" id="396588.Tgr7_3159"/>
<dbReference type="GO" id="GO:0006598">
    <property type="term" value="P:polyamine catabolic process"/>
    <property type="evidence" value="ECO:0007669"/>
    <property type="project" value="TreeGrafter"/>
</dbReference>
<dbReference type="InterPro" id="IPR011697">
    <property type="entry name" value="Peptidase_C26"/>
</dbReference>
<gene>
    <name evidence="1" type="ordered locus">Tgr7_3159</name>
</gene>
<dbReference type="OrthoDB" id="9813383at2"/>
<keyword evidence="2" id="KW-1185">Reference proteome</keyword>
<sequence length="261" mass="28889">MSSRPLIGVTGPDRGGLAAWMASWFAVRRAGGRAVRITPRRPRAELKLDGLIIGGGADVDPVLYGAHRHTLLEDYEAAEPRLGQRLLGLLVYPLLWALRRTLLTHAPEGDADRDHLEQALIRDALDRDLPLLGICRGMQLMNVVCGGSLHQGLEGFHEEHPQIRSVLPRKTVALAPDSVLRQILGCERCPVNALHDQGVDRLGEGLRVVAREANGVIQAVEHTERRYAIGVQWHPEYLPQKRSQQALFRALVDAAHQKCEV</sequence>
<dbReference type="HOGENOM" id="CLU_030756_3_0_6"/>
<dbReference type="PROSITE" id="PS51273">
    <property type="entry name" value="GATASE_TYPE_1"/>
    <property type="match status" value="1"/>
</dbReference>
<dbReference type="PANTHER" id="PTHR43235">
    <property type="entry name" value="GLUTAMINE AMIDOTRANSFERASE PB2B2.05-RELATED"/>
    <property type="match status" value="1"/>
</dbReference>
<name>B8GQK4_THISH</name>
<dbReference type="SUPFAM" id="SSF52317">
    <property type="entry name" value="Class I glutamine amidotransferase-like"/>
    <property type="match status" value="1"/>
</dbReference>
<reference evidence="1 2" key="1">
    <citation type="journal article" date="2011" name="Stand. Genomic Sci.">
        <title>Complete genome sequence of 'Thioalkalivibrio sulfidophilus' HL-EbGr7.</title>
        <authorList>
            <person name="Muyzer G."/>
            <person name="Sorokin D.Y."/>
            <person name="Mavromatis K."/>
            <person name="Lapidus A."/>
            <person name="Clum A."/>
            <person name="Ivanova N."/>
            <person name="Pati A."/>
            <person name="d'Haeseleer P."/>
            <person name="Woyke T."/>
            <person name="Kyrpides N.C."/>
        </authorList>
    </citation>
    <scope>NUCLEOTIDE SEQUENCE [LARGE SCALE GENOMIC DNA]</scope>
    <source>
        <strain evidence="1 2">HL-EbGR7</strain>
    </source>
</reference>
<protein>
    <submittedName>
        <fullName evidence="1">Peptidase C26</fullName>
    </submittedName>
</protein>
<dbReference type="EMBL" id="CP001339">
    <property type="protein sequence ID" value="ACL74228.1"/>
    <property type="molecule type" value="Genomic_DNA"/>
</dbReference>
<evidence type="ECO:0000313" key="2">
    <source>
        <dbReference type="Proteomes" id="UP000002383"/>
    </source>
</evidence>
<dbReference type="InterPro" id="IPR029062">
    <property type="entry name" value="Class_I_gatase-like"/>
</dbReference>
<dbReference type="Gene3D" id="3.40.50.880">
    <property type="match status" value="1"/>
</dbReference>